<feature type="domain" description="ABC transmembrane type-2" evidence="6">
    <location>
        <begin position="21"/>
        <end position="243"/>
    </location>
</feature>
<feature type="transmembrane region" description="Helical" evidence="5">
    <location>
        <begin position="97"/>
        <end position="122"/>
    </location>
</feature>
<proteinExistence type="inferred from homology"/>
<comment type="caution">
    <text evidence="7">The sequence shown here is derived from an EMBL/GenBank/DDBJ whole genome shotgun (WGS) entry which is preliminary data.</text>
</comment>
<feature type="transmembrane region" description="Helical" evidence="5">
    <location>
        <begin position="219"/>
        <end position="239"/>
    </location>
</feature>
<organism evidence="7 8">
    <name type="scientific">Fictibacillus macauensis ZFHKF-1</name>
    <dbReference type="NCBI Taxonomy" id="1196324"/>
    <lineage>
        <taxon>Bacteria</taxon>
        <taxon>Bacillati</taxon>
        <taxon>Bacillota</taxon>
        <taxon>Bacilli</taxon>
        <taxon>Bacillales</taxon>
        <taxon>Fictibacillaceae</taxon>
        <taxon>Fictibacillus</taxon>
    </lineage>
</organism>
<dbReference type="EMBL" id="AKKV01000021">
    <property type="protein sequence ID" value="EIT86408.1"/>
    <property type="molecule type" value="Genomic_DNA"/>
</dbReference>
<evidence type="ECO:0000256" key="5">
    <source>
        <dbReference type="RuleBase" id="RU361157"/>
    </source>
</evidence>
<dbReference type="PANTHER" id="PTHR43229:SF6">
    <property type="entry name" value="ABC-TYPE MULTIDRUG TRANSPORT SYSTEM, PERMEASE COMPONENT"/>
    <property type="match status" value="1"/>
</dbReference>
<gene>
    <name evidence="7" type="ORF">A374_05571</name>
</gene>
<evidence type="ECO:0000256" key="3">
    <source>
        <dbReference type="ARBA" id="ARBA00022989"/>
    </source>
</evidence>
<dbReference type="Pfam" id="PF01061">
    <property type="entry name" value="ABC2_membrane"/>
    <property type="match status" value="1"/>
</dbReference>
<keyword evidence="3 5" id="KW-1133">Transmembrane helix</keyword>
<feature type="transmembrane region" description="Helical" evidence="5">
    <location>
        <begin position="21"/>
        <end position="41"/>
    </location>
</feature>
<feature type="transmembrane region" description="Helical" evidence="5">
    <location>
        <begin position="53"/>
        <end position="77"/>
    </location>
</feature>
<feature type="transmembrane region" description="Helical" evidence="5">
    <location>
        <begin position="167"/>
        <end position="185"/>
    </location>
</feature>
<dbReference type="PANTHER" id="PTHR43229">
    <property type="entry name" value="NODULATION PROTEIN J"/>
    <property type="match status" value="1"/>
</dbReference>
<name>I8UHU9_9BACL</name>
<reference evidence="7 8" key="1">
    <citation type="journal article" date="2012" name="J. Bacteriol.">
        <title>Genome of Bacillus macauensis ZFHKF-1, a Long-Chain-Forming Bacterium.</title>
        <authorList>
            <person name="Cai L."/>
            <person name="Zhang T."/>
        </authorList>
    </citation>
    <scope>NUCLEOTIDE SEQUENCE [LARGE SCALE GENOMIC DNA]</scope>
    <source>
        <strain evidence="7 8">ZFHKF-1</strain>
    </source>
</reference>
<evidence type="ECO:0000259" key="6">
    <source>
        <dbReference type="PROSITE" id="PS51012"/>
    </source>
</evidence>
<comment type="similarity">
    <text evidence="5">Belongs to the ABC-2 integral membrane protein family.</text>
</comment>
<dbReference type="GO" id="GO:0140359">
    <property type="term" value="F:ABC-type transporter activity"/>
    <property type="evidence" value="ECO:0007669"/>
    <property type="project" value="InterPro"/>
</dbReference>
<keyword evidence="5" id="KW-1003">Cell membrane</keyword>
<comment type="subcellular location">
    <subcellularLocation>
        <location evidence="5">Cell membrane</location>
        <topology evidence="5">Multi-pass membrane protein</topology>
    </subcellularLocation>
    <subcellularLocation>
        <location evidence="1">Membrane</location>
        <topology evidence="1">Multi-pass membrane protein</topology>
    </subcellularLocation>
</comment>
<dbReference type="GO" id="GO:0043190">
    <property type="term" value="C:ATP-binding cassette (ABC) transporter complex"/>
    <property type="evidence" value="ECO:0007669"/>
    <property type="project" value="InterPro"/>
</dbReference>
<dbReference type="PATRIC" id="fig|1196324.3.peg.1134"/>
<feature type="transmembrane region" description="Helical" evidence="5">
    <location>
        <begin position="134"/>
        <end position="155"/>
    </location>
</feature>
<dbReference type="STRING" id="1196324.A374_05571"/>
<dbReference type="InterPro" id="IPR013525">
    <property type="entry name" value="ABC2_TM"/>
</dbReference>
<evidence type="ECO:0000256" key="4">
    <source>
        <dbReference type="ARBA" id="ARBA00023136"/>
    </source>
</evidence>
<dbReference type="InterPro" id="IPR047817">
    <property type="entry name" value="ABC2_TM_bact-type"/>
</dbReference>
<protein>
    <recommendedName>
        <fullName evidence="5">Transport permease protein</fullName>
    </recommendedName>
</protein>
<evidence type="ECO:0000256" key="1">
    <source>
        <dbReference type="ARBA" id="ARBA00004141"/>
    </source>
</evidence>
<evidence type="ECO:0000313" key="8">
    <source>
        <dbReference type="Proteomes" id="UP000004080"/>
    </source>
</evidence>
<dbReference type="Proteomes" id="UP000004080">
    <property type="component" value="Unassembled WGS sequence"/>
</dbReference>
<dbReference type="InterPro" id="IPR000412">
    <property type="entry name" value="ABC_2_transport"/>
</dbReference>
<keyword evidence="2 5" id="KW-0812">Transmembrane</keyword>
<evidence type="ECO:0000313" key="7">
    <source>
        <dbReference type="EMBL" id="EIT86408.1"/>
    </source>
</evidence>
<dbReference type="InterPro" id="IPR051784">
    <property type="entry name" value="Nod_factor_ABC_transporter"/>
</dbReference>
<dbReference type="AlphaFoldDB" id="I8UHU9"/>
<dbReference type="PIRSF" id="PIRSF006648">
    <property type="entry name" value="DrrB"/>
    <property type="match status" value="1"/>
</dbReference>
<keyword evidence="8" id="KW-1185">Reference proteome</keyword>
<sequence>MMTMFIAQCQAELRRLFRNKFYVIWSLCVPIFFYFLYTKIISIPMKNEEAWHIHYLMSMTVFSVMGSSIMSIGMRLVQERAFGWTHYLRVTPLPSSLYFLAKMVSQTLIHVVSIIIIFLVGYVMNDIQLTWSSWIGAACWILVMSLPFLALGLMIGTMKSVDTAAGIANVLYLGLAITGGLWMPVDVFPSLVQKMVHYLPSYQYGSGAWAITTGHYPSLSMMASLIGYFLLFMVVSLYIHKKQEGVA</sequence>
<dbReference type="PROSITE" id="PS51012">
    <property type="entry name" value="ABC_TM2"/>
    <property type="match status" value="1"/>
</dbReference>
<accession>I8UHU9</accession>
<dbReference type="eggNOG" id="COG0842">
    <property type="taxonomic scope" value="Bacteria"/>
</dbReference>
<evidence type="ECO:0000256" key="2">
    <source>
        <dbReference type="ARBA" id="ARBA00022692"/>
    </source>
</evidence>
<keyword evidence="5" id="KW-0813">Transport</keyword>
<keyword evidence="4 5" id="KW-0472">Membrane</keyword>